<dbReference type="PANTHER" id="PTHR46520">
    <property type="entry name" value="SERINE BETA-LACTAMASE-LIKE PROTEIN LACTB, MITOCHONDRIAL"/>
    <property type="match status" value="1"/>
</dbReference>
<evidence type="ECO:0000313" key="3">
    <source>
        <dbReference type="Proteomes" id="UP000593892"/>
    </source>
</evidence>
<proteinExistence type="predicted"/>
<dbReference type="EMBL" id="CP063849">
    <property type="protein sequence ID" value="QOY90444.1"/>
    <property type="molecule type" value="Genomic_DNA"/>
</dbReference>
<dbReference type="InterPro" id="IPR001466">
    <property type="entry name" value="Beta-lactam-related"/>
</dbReference>
<dbReference type="RefSeq" id="WP_194452108.1">
    <property type="nucleotide sequence ID" value="NZ_CP063849.1"/>
</dbReference>
<dbReference type="SUPFAM" id="SSF56601">
    <property type="entry name" value="beta-lactamase/transpeptidase-like"/>
    <property type="match status" value="1"/>
</dbReference>
<evidence type="ECO:0000313" key="2">
    <source>
        <dbReference type="EMBL" id="QOY90444.1"/>
    </source>
</evidence>
<dbReference type="Pfam" id="PF00144">
    <property type="entry name" value="Beta-lactamase"/>
    <property type="match status" value="1"/>
</dbReference>
<dbReference type="AlphaFoldDB" id="A0A7S7SMH2"/>
<dbReference type="GO" id="GO:0006508">
    <property type="term" value="P:proteolysis"/>
    <property type="evidence" value="ECO:0007669"/>
    <property type="project" value="TreeGrafter"/>
</dbReference>
<name>A0A7S7SMH2_PALFE</name>
<organism evidence="2 3">
    <name type="scientific">Paludibaculum fermentans</name>
    <dbReference type="NCBI Taxonomy" id="1473598"/>
    <lineage>
        <taxon>Bacteria</taxon>
        <taxon>Pseudomonadati</taxon>
        <taxon>Acidobacteriota</taxon>
        <taxon>Terriglobia</taxon>
        <taxon>Bryobacterales</taxon>
        <taxon>Bryobacteraceae</taxon>
        <taxon>Paludibaculum</taxon>
    </lineage>
</organism>
<accession>A0A7S7SMH2</accession>
<reference evidence="2 3" key="1">
    <citation type="submission" date="2020-10" db="EMBL/GenBank/DDBJ databases">
        <title>Complete genome sequence of Paludibaculum fermentans P105T, a facultatively anaerobic acidobacterium capable of dissimilatory Fe(III) reduction.</title>
        <authorList>
            <person name="Dedysh S.N."/>
            <person name="Beletsky A.V."/>
            <person name="Kulichevskaya I.S."/>
            <person name="Mardanov A.V."/>
            <person name="Ravin N.V."/>
        </authorList>
    </citation>
    <scope>NUCLEOTIDE SEQUENCE [LARGE SCALE GENOMIC DNA]</scope>
    <source>
        <strain evidence="2 3">P105</strain>
    </source>
</reference>
<dbReference type="Proteomes" id="UP000593892">
    <property type="component" value="Chromosome"/>
</dbReference>
<keyword evidence="3" id="KW-1185">Reference proteome</keyword>
<dbReference type="PANTHER" id="PTHR46520:SF1">
    <property type="entry name" value="SERINE BETA-LACTAMASE-LIKE PROTEIN LACTB, MITOCHONDRIAL"/>
    <property type="match status" value="1"/>
</dbReference>
<dbReference type="GO" id="GO:0008233">
    <property type="term" value="F:peptidase activity"/>
    <property type="evidence" value="ECO:0007669"/>
    <property type="project" value="TreeGrafter"/>
</dbReference>
<dbReference type="InterPro" id="IPR052794">
    <property type="entry name" value="Mito_Ser_Protease_LACTB"/>
</dbReference>
<dbReference type="InterPro" id="IPR012338">
    <property type="entry name" value="Beta-lactam/transpept-like"/>
</dbReference>
<feature type="domain" description="Beta-lactamase-related" evidence="1">
    <location>
        <begin position="33"/>
        <end position="340"/>
    </location>
</feature>
<dbReference type="GO" id="GO:0019216">
    <property type="term" value="P:regulation of lipid metabolic process"/>
    <property type="evidence" value="ECO:0007669"/>
    <property type="project" value="TreeGrafter"/>
</dbReference>
<sequence>MAFRIGFIFALVAAAVSGQVPPSKAPGLQRVADAWKERAHIPALSISVQSGGPPDYAAAWGYSDLENFVPATPKTVFRLASLSKPFTAVAALKLVEAGKLDLDAEIQRYLPSFPRKQWPITTRQLLSHLSGIRAYEGDEINITKHYSDLMEGLEIFAKDPLLYEPGTKYHYSTYGFNVAGAVVQAVAGVPFATFVEQQVLKPSATLTMRPDSVFDIIPNRARGYYLRPDGQIQNCGLADTSYKLPGGGWVATATDITQFARALMDEKLLRPETLDLMWSSNKLKDGSSNSYGLGWNNERRQGLRLATHSGGQQGTSTFLILCPERKISIVVLANLESAPVRDIALDLFDEMVGSSK</sequence>
<gene>
    <name evidence="2" type="ORF">IRI77_10955</name>
</gene>
<protein>
    <submittedName>
        <fullName evidence="2">Beta-lactamase family protein</fullName>
    </submittedName>
</protein>
<dbReference type="Gene3D" id="3.40.710.10">
    <property type="entry name" value="DD-peptidase/beta-lactamase superfamily"/>
    <property type="match status" value="1"/>
</dbReference>
<evidence type="ECO:0000259" key="1">
    <source>
        <dbReference type="Pfam" id="PF00144"/>
    </source>
</evidence>
<dbReference type="KEGG" id="pfer:IRI77_10955"/>